<evidence type="ECO:0000256" key="1">
    <source>
        <dbReference type="ARBA" id="ARBA00006243"/>
    </source>
</evidence>
<evidence type="ECO:0000313" key="5">
    <source>
        <dbReference type="Proteomes" id="UP000000639"/>
    </source>
</evidence>
<dbReference type="SUPFAM" id="SSF56042">
    <property type="entry name" value="PurM C-terminal domain-like"/>
    <property type="match status" value="1"/>
</dbReference>
<dbReference type="Gene3D" id="3.30.1330.10">
    <property type="entry name" value="PurM-like, N-terminal domain"/>
    <property type="match status" value="1"/>
</dbReference>
<dbReference type="InterPro" id="IPR016188">
    <property type="entry name" value="PurM-like_N"/>
</dbReference>
<dbReference type="Gene3D" id="3.90.650.10">
    <property type="entry name" value="PurM-like C-terminal domain"/>
    <property type="match status" value="1"/>
</dbReference>
<reference evidence="4 5" key="1">
    <citation type="submission" date="2007-01" db="EMBL/GenBank/DDBJ databases">
        <title>Complete sequence of Psychromonas ingrahamii 37.</title>
        <authorList>
            <consortium name="US DOE Joint Genome Institute"/>
            <person name="Copeland A."/>
            <person name="Lucas S."/>
            <person name="Lapidus A."/>
            <person name="Barry K."/>
            <person name="Detter J.C."/>
            <person name="Glavina del Rio T."/>
            <person name="Hammon N."/>
            <person name="Israni S."/>
            <person name="Dalin E."/>
            <person name="Tice H."/>
            <person name="Pitluck S."/>
            <person name="Thompson L.S."/>
            <person name="Brettin T."/>
            <person name="Bruce D."/>
            <person name="Han C."/>
            <person name="Tapia R."/>
            <person name="Schmutz J."/>
            <person name="Larimer F."/>
            <person name="Land M."/>
            <person name="Hauser L."/>
            <person name="Kyrpides N."/>
            <person name="Ivanova N."/>
            <person name="Staley J."/>
            <person name="Richardson P."/>
        </authorList>
    </citation>
    <scope>NUCLEOTIDE SEQUENCE [LARGE SCALE GENOMIC DNA]</scope>
    <source>
        <strain evidence="4 5">37</strain>
    </source>
</reference>
<name>A1SU77_PSYIN</name>
<organism evidence="4 5">
    <name type="scientific">Psychromonas ingrahamii (strain DSM 17664 / CCUG 51855 / 37)</name>
    <dbReference type="NCBI Taxonomy" id="357804"/>
    <lineage>
        <taxon>Bacteria</taxon>
        <taxon>Pseudomonadati</taxon>
        <taxon>Pseudomonadota</taxon>
        <taxon>Gammaproteobacteria</taxon>
        <taxon>Alteromonadales</taxon>
        <taxon>Psychromonadaceae</taxon>
        <taxon>Psychromonas</taxon>
    </lineage>
</organism>
<dbReference type="KEGG" id="pin:Ping_1210"/>
<dbReference type="PIRSF" id="PIRSF005644">
    <property type="entry name" value="Hdrgns_mtr_HypE"/>
    <property type="match status" value="1"/>
</dbReference>
<dbReference type="InterPro" id="IPR010918">
    <property type="entry name" value="PurM-like_C_dom"/>
</dbReference>
<gene>
    <name evidence="4" type="ordered locus">Ping_1210</name>
</gene>
<evidence type="ECO:0000259" key="3">
    <source>
        <dbReference type="Pfam" id="PF02769"/>
    </source>
</evidence>
<dbReference type="NCBIfam" id="TIGR02124">
    <property type="entry name" value="hypE"/>
    <property type="match status" value="1"/>
</dbReference>
<dbReference type="GO" id="GO:0051604">
    <property type="term" value="P:protein maturation"/>
    <property type="evidence" value="ECO:0007669"/>
    <property type="project" value="TreeGrafter"/>
</dbReference>
<dbReference type="PANTHER" id="PTHR30303:SF0">
    <property type="entry name" value="CARBAMOYL DEHYDRATASE HYPE"/>
    <property type="match status" value="1"/>
</dbReference>
<feature type="domain" description="PurM-like N-terminal" evidence="2">
    <location>
        <begin position="38"/>
        <end position="150"/>
    </location>
</feature>
<dbReference type="Pfam" id="PF00586">
    <property type="entry name" value="AIRS"/>
    <property type="match status" value="1"/>
</dbReference>
<evidence type="ECO:0000313" key="4">
    <source>
        <dbReference type="EMBL" id="ABM03042.1"/>
    </source>
</evidence>
<dbReference type="InterPro" id="IPR036676">
    <property type="entry name" value="PurM-like_C_sf"/>
</dbReference>
<dbReference type="SUPFAM" id="SSF55326">
    <property type="entry name" value="PurM N-terminal domain-like"/>
    <property type="match status" value="1"/>
</dbReference>
<feature type="domain" description="PurM-like C-terminal" evidence="3">
    <location>
        <begin position="162"/>
        <end position="313"/>
    </location>
</feature>
<dbReference type="EMBL" id="CP000510">
    <property type="protein sequence ID" value="ABM03042.1"/>
    <property type="molecule type" value="Genomic_DNA"/>
</dbReference>
<comment type="similarity">
    <text evidence="1">Belongs to the HypE family.</text>
</comment>
<dbReference type="CDD" id="cd02197">
    <property type="entry name" value="HypE"/>
    <property type="match status" value="1"/>
</dbReference>
<dbReference type="OrthoDB" id="9801934at2"/>
<dbReference type="InterPro" id="IPR036921">
    <property type="entry name" value="PurM-like_N_sf"/>
</dbReference>
<dbReference type="AlphaFoldDB" id="A1SU77"/>
<accession>A1SU77</accession>
<sequence length="336" mass="35603">MASASIKMAHGSGGRLSNELINELFFRAFDNPILKQANDGALLTMDSKRLAFSTDSFVVNPYFFPGGSIGDLAINGTVNDIAMCGAVPRFLSAAFILEEGLPIKHLKKIVNSMADAARAAQVQIVTGDTKVVERGAADGIFINTSGIGIIQHQQQIAPQNAQAGDVVITNGYIGDHGIAILSQREGLSFETTIESDTAALHTLVASILAASANIHVLRDPTRGGIAGTLNEIAQASQVEIRLEEYAIPMRDSVRAACDLLGLDPLIVANEGKLITIVPLADSGKVLKAMQQHPLGRESAIIGRVLNQHIGKVTLETSIGSLRVVDMPLGEQLPRIC</sequence>
<dbReference type="HOGENOM" id="CLU_049733_0_0_6"/>
<dbReference type="Pfam" id="PF02769">
    <property type="entry name" value="AIRS_C"/>
    <property type="match status" value="1"/>
</dbReference>
<keyword evidence="5" id="KW-1185">Reference proteome</keyword>
<dbReference type="RefSeq" id="WP_011769605.1">
    <property type="nucleotide sequence ID" value="NC_008709.1"/>
</dbReference>
<dbReference type="Proteomes" id="UP000000639">
    <property type="component" value="Chromosome"/>
</dbReference>
<evidence type="ECO:0000259" key="2">
    <source>
        <dbReference type="Pfam" id="PF00586"/>
    </source>
</evidence>
<dbReference type="PANTHER" id="PTHR30303">
    <property type="entry name" value="HYDROGENASE ISOENZYMES FORMATION PROTEIN HYPE"/>
    <property type="match status" value="1"/>
</dbReference>
<protein>
    <submittedName>
        <fullName evidence="4">Hydrogenase expression/formation protein HypE</fullName>
    </submittedName>
</protein>
<dbReference type="STRING" id="357804.Ping_1210"/>
<dbReference type="eggNOG" id="COG0309">
    <property type="taxonomic scope" value="Bacteria"/>
</dbReference>
<proteinExistence type="inferred from homology"/>
<dbReference type="InterPro" id="IPR011854">
    <property type="entry name" value="HypE"/>
</dbReference>